<feature type="transmembrane region" description="Helical" evidence="3">
    <location>
        <begin position="62"/>
        <end position="83"/>
    </location>
</feature>
<dbReference type="AlphaFoldDB" id="A0AAX3LXP5"/>
<dbReference type="RefSeq" id="WP_273613209.1">
    <property type="nucleotide sequence ID" value="NZ_CP117416.1"/>
</dbReference>
<dbReference type="Proteomes" id="UP001220509">
    <property type="component" value="Chromosome"/>
</dbReference>
<accession>A0AAX3LXP5</accession>
<evidence type="ECO:0000259" key="4">
    <source>
        <dbReference type="PROSITE" id="PS50111"/>
    </source>
</evidence>
<sequence length="515" mass="56200">MSRNDEIIWQRNKLVSYMLWAITAISAALTLLVPDLLFSTLLSVLVTGLITVANISKKGIHTIPWVVTIAVVASGIYVSRDAVSTVQGILVTAPLLLYPNSKHYNISFGVLLAYYIVKLLMGSQADPLVFFNDVINITMFIVTGIILITVSRKNKKLFTDSEQRRQEVEQSQIKVETMLQHVKEAVNSLTVFTDQFKQKVISTGSITNEVTMGFNEVAKGVEFQATNVAEISESLAISDQHIHDVASYSLQMKEVSAHMATSTATGSHTMESLNTQMVDLYEKVDITAEDMKKFSEESASMTIILNGISDIARQTNLLALNAAIESARAGEHGKGFAVVSDEVRKLAEHSGQSATDIASILSSLQERTKILTERFDHIRSSLQEGRNAVQTAAEVFRHMNTNSQQVLTQATDIENSSATMKQSSNKVVGEVSEISSLTEQSSAATEQILASMEEQHNLTQNMVSSFGELEQLIVSLNTLISDSNNDQNADVAPTSIADLSHVSQPASVSLDKLPA</sequence>
<keyword evidence="3" id="KW-0812">Transmembrane</keyword>
<feature type="transmembrane region" description="Helical" evidence="3">
    <location>
        <begin position="36"/>
        <end position="55"/>
    </location>
</feature>
<dbReference type="SUPFAM" id="SSF58104">
    <property type="entry name" value="Methyl-accepting chemotaxis protein (MCP) signaling domain"/>
    <property type="match status" value="1"/>
</dbReference>
<keyword evidence="6" id="KW-1185">Reference proteome</keyword>
<proteinExistence type="predicted"/>
<dbReference type="PANTHER" id="PTHR32089:SF112">
    <property type="entry name" value="LYSOZYME-LIKE PROTEIN-RELATED"/>
    <property type="match status" value="1"/>
</dbReference>
<dbReference type="Gene3D" id="1.10.287.950">
    <property type="entry name" value="Methyl-accepting chemotaxis protein"/>
    <property type="match status" value="1"/>
</dbReference>
<dbReference type="GO" id="GO:0007165">
    <property type="term" value="P:signal transduction"/>
    <property type="evidence" value="ECO:0007669"/>
    <property type="project" value="UniProtKB-KW"/>
</dbReference>
<dbReference type="PANTHER" id="PTHR32089">
    <property type="entry name" value="METHYL-ACCEPTING CHEMOTAXIS PROTEIN MCPB"/>
    <property type="match status" value="1"/>
</dbReference>
<evidence type="ECO:0000313" key="6">
    <source>
        <dbReference type="Proteomes" id="UP001220509"/>
    </source>
</evidence>
<feature type="transmembrane region" description="Helical" evidence="3">
    <location>
        <begin position="12"/>
        <end position="30"/>
    </location>
</feature>
<dbReference type="PROSITE" id="PS50111">
    <property type="entry name" value="CHEMOTAXIS_TRANSDUC_2"/>
    <property type="match status" value="1"/>
</dbReference>
<protein>
    <submittedName>
        <fullName evidence="5">Methyl-accepting chemotaxis protein</fullName>
    </submittedName>
</protein>
<reference evidence="5 6" key="1">
    <citation type="submission" date="2023-02" db="EMBL/GenBank/DDBJ databases">
        <title>Genome sequence of Paenibacillus kyungheensis KACC 18744.</title>
        <authorList>
            <person name="Kim S."/>
            <person name="Heo J."/>
            <person name="Kwon S.-W."/>
        </authorList>
    </citation>
    <scope>NUCLEOTIDE SEQUENCE [LARGE SCALE GENOMIC DNA]</scope>
    <source>
        <strain evidence="5 6">KACC 18744</strain>
    </source>
</reference>
<keyword evidence="1 2" id="KW-0807">Transducer</keyword>
<evidence type="ECO:0000313" key="5">
    <source>
        <dbReference type="EMBL" id="WCT54722.1"/>
    </source>
</evidence>
<feature type="transmembrane region" description="Helical" evidence="3">
    <location>
        <begin position="103"/>
        <end position="121"/>
    </location>
</feature>
<dbReference type="KEGG" id="pka:PQ456_16150"/>
<keyword evidence="3" id="KW-1133">Transmembrane helix</keyword>
<dbReference type="InterPro" id="IPR004089">
    <property type="entry name" value="MCPsignal_dom"/>
</dbReference>
<dbReference type="GO" id="GO:0016020">
    <property type="term" value="C:membrane"/>
    <property type="evidence" value="ECO:0007669"/>
    <property type="project" value="InterPro"/>
</dbReference>
<evidence type="ECO:0000256" key="3">
    <source>
        <dbReference type="SAM" id="Phobius"/>
    </source>
</evidence>
<keyword evidence="3" id="KW-0472">Membrane</keyword>
<evidence type="ECO:0000256" key="1">
    <source>
        <dbReference type="ARBA" id="ARBA00023224"/>
    </source>
</evidence>
<gene>
    <name evidence="5" type="ORF">PQ456_16150</name>
</gene>
<organism evidence="5 6">
    <name type="scientific">Paenibacillus kyungheensis</name>
    <dbReference type="NCBI Taxonomy" id="1452732"/>
    <lineage>
        <taxon>Bacteria</taxon>
        <taxon>Bacillati</taxon>
        <taxon>Bacillota</taxon>
        <taxon>Bacilli</taxon>
        <taxon>Bacillales</taxon>
        <taxon>Paenibacillaceae</taxon>
        <taxon>Paenibacillus</taxon>
    </lineage>
</organism>
<feature type="domain" description="Methyl-accepting transducer" evidence="4">
    <location>
        <begin position="199"/>
        <end position="456"/>
    </location>
</feature>
<name>A0AAX3LXP5_9BACL</name>
<dbReference type="EMBL" id="CP117416">
    <property type="protein sequence ID" value="WCT54722.1"/>
    <property type="molecule type" value="Genomic_DNA"/>
</dbReference>
<feature type="transmembrane region" description="Helical" evidence="3">
    <location>
        <begin position="128"/>
        <end position="150"/>
    </location>
</feature>
<dbReference type="Pfam" id="PF00015">
    <property type="entry name" value="MCPsignal"/>
    <property type="match status" value="1"/>
</dbReference>
<evidence type="ECO:0000256" key="2">
    <source>
        <dbReference type="PROSITE-ProRule" id="PRU00284"/>
    </source>
</evidence>
<dbReference type="SMART" id="SM00283">
    <property type="entry name" value="MA"/>
    <property type="match status" value="1"/>
</dbReference>